<name>A0AA35S5P8_GEOBA</name>
<dbReference type="EMBL" id="CASHTH010001995">
    <property type="protein sequence ID" value="CAI8023118.1"/>
    <property type="molecule type" value="Genomic_DNA"/>
</dbReference>
<proteinExistence type="predicted"/>
<evidence type="ECO:0000313" key="2">
    <source>
        <dbReference type="Proteomes" id="UP001174909"/>
    </source>
</evidence>
<comment type="caution">
    <text evidence="1">The sequence shown here is derived from an EMBL/GenBank/DDBJ whole genome shotgun (WGS) entry which is preliminary data.</text>
</comment>
<evidence type="ECO:0000313" key="1">
    <source>
        <dbReference type="EMBL" id="CAI8023118.1"/>
    </source>
</evidence>
<reference evidence="1" key="1">
    <citation type="submission" date="2023-03" db="EMBL/GenBank/DDBJ databases">
        <authorList>
            <person name="Steffen K."/>
            <person name="Cardenas P."/>
        </authorList>
    </citation>
    <scope>NUCLEOTIDE SEQUENCE</scope>
</reference>
<feature type="non-terminal residue" evidence="1">
    <location>
        <position position="1"/>
    </location>
</feature>
<protein>
    <submittedName>
        <fullName evidence="1">Uncharacterized protein</fullName>
    </submittedName>
</protein>
<dbReference type="Proteomes" id="UP001174909">
    <property type="component" value="Unassembled WGS sequence"/>
</dbReference>
<accession>A0AA35S5P8</accession>
<keyword evidence="2" id="KW-1185">Reference proteome</keyword>
<dbReference type="AlphaFoldDB" id="A0AA35S5P8"/>
<organism evidence="1 2">
    <name type="scientific">Geodia barretti</name>
    <name type="common">Barrett's horny sponge</name>
    <dbReference type="NCBI Taxonomy" id="519541"/>
    <lineage>
        <taxon>Eukaryota</taxon>
        <taxon>Metazoa</taxon>
        <taxon>Porifera</taxon>
        <taxon>Demospongiae</taxon>
        <taxon>Heteroscleromorpha</taxon>
        <taxon>Tetractinellida</taxon>
        <taxon>Astrophorina</taxon>
        <taxon>Geodiidae</taxon>
        <taxon>Geodia</taxon>
    </lineage>
</organism>
<gene>
    <name evidence="1" type="ORF">GBAR_LOCUS13537</name>
</gene>
<sequence>SLTDSLETTRPASGRVTGRSACQWRYSDPDLHTKSLLSRSVSLTRVDHVPMRLLKAK</sequence>